<organism evidence="6">
    <name type="scientific">uncultured Mycobacterium sp</name>
    <dbReference type="NCBI Taxonomy" id="171292"/>
    <lineage>
        <taxon>Bacteria</taxon>
        <taxon>Bacillati</taxon>
        <taxon>Actinomycetota</taxon>
        <taxon>Actinomycetes</taxon>
        <taxon>Mycobacteriales</taxon>
        <taxon>Mycobacteriaceae</taxon>
        <taxon>Mycobacterium</taxon>
        <taxon>environmental samples</taxon>
    </lineage>
</organism>
<dbReference type="InterPro" id="IPR009057">
    <property type="entry name" value="Homeodomain-like_sf"/>
</dbReference>
<dbReference type="Gene3D" id="1.10.357.10">
    <property type="entry name" value="Tetracycline Repressor, domain 2"/>
    <property type="match status" value="1"/>
</dbReference>
<dbReference type="SUPFAM" id="SSF48498">
    <property type="entry name" value="Tetracyclin repressor-like, C-terminal domain"/>
    <property type="match status" value="1"/>
</dbReference>
<evidence type="ECO:0000256" key="2">
    <source>
        <dbReference type="ARBA" id="ARBA00023125"/>
    </source>
</evidence>
<dbReference type="PANTHER" id="PTHR47506">
    <property type="entry name" value="TRANSCRIPTIONAL REGULATORY PROTEIN"/>
    <property type="match status" value="1"/>
</dbReference>
<protein>
    <recommendedName>
        <fullName evidence="5">HTH tetR-type domain-containing protein</fullName>
    </recommendedName>
</protein>
<dbReference type="PROSITE" id="PS50977">
    <property type="entry name" value="HTH_TETR_2"/>
    <property type="match status" value="1"/>
</dbReference>
<evidence type="ECO:0000256" key="1">
    <source>
        <dbReference type="ARBA" id="ARBA00023015"/>
    </source>
</evidence>
<name>A0A1Y5PDU3_9MYCO</name>
<feature type="DNA-binding region" description="H-T-H motif" evidence="4">
    <location>
        <begin position="37"/>
        <end position="56"/>
    </location>
</feature>
<proteinExistence type="predicted"/>
<keyword evidence="1" id="KW-0805">Transcription regulation</keyword>
<dbReference type="InterPro" id="IPR036271">
    <property type="entry name" value="Tet_transcr_reg_TetR-rel_C_sf"/>
</dbReference>
<dbReference type="InterPro" id="IPR001647">
    <property type="entry name" value="HTH_TetR"/>
</dbReference>
<feature type="domain" description="HTH tetR-type" evidence="5">
    <location>
        <begin position="14"/>
        <end position="74"/>
    </location>
</feature>
<reference evidence="6" key="1">
    <citation type="submission" date="2016-03" db="EMBL/GenBank/DDBJ databases">
        <authorList>
            <person name="Ploux O."/>
        </authorList>
    </citation>
    <scope>NUCLEOTIDE SEQUENCE</scope>
    <source>
        <strain evidence="6">UC10</strain>
    </source>
</reference>
<evidence type="ECO:0000313" key="6">
    <source>
        <dbReference type="EMBL" id="SBS75620.1"/>
    </source>
</evidence>
<accession>A0A1Y5PDU3</accession>
<evidence type="ECO:0000259" key="5">
    <source>
        <dbReference type="PROSITE" id="PS50977"/>
    </source>
</evidence>
<dbReference type="EMBL" id="FLQS01000018">
    <property type="protein sequence ID" value="SBS75620.1"/>
    <property type="molecule type" value="Genomic_DNA"/>
</dbReference>
<gene>
    <name evidence="6" type="ORF">MHPYR_250022</name>
</gene>
<dbReference type="SUPFAM" id="SSF46689">
    <property type="entry name" value="Homeodomain-like"/>
    <property type="match status" value="1"/>
</dbReference>
<evidence type="ECO:0000256" key="4">
    <source>
        <dbReference type="PROSITE-ProRule" id="PRU00335"/>
    </source>
</evidence>
<dbReference type="InterPro" id="IPR054156">
    <property type="entry name" value="YxaF_TetR_C"/>
</dbReference>
<dbReference type="Pfam" id="PF21993">
    <property type="entry name" value="TetR_C_13_2"/>
    <property type="match status" value="1"/>
</dbReference>
<keyword evidence="2 4" id="KW-0238">DNA-binding</keyword>
<sequence length="210" mass="22653">MTQTPTGTTRRARGSTRTKMLVSAAEVLRERGAAGVTIDEVLARSGAPRGSVYHHFPEGRSQILREALDFAGYEISASLDEAAKESTATLLRRFVELWENALLTSDYTAGCPVLAAAVGSGEDEHQLTTVAGEIFSRWRDAAKQSYLRDGFETADASGLADITLAALEGAVVLCRSVRSLQPLHDVAAQLEFLIKAKEFVTRFGVPTLNP</sequence>
<dbReference type="Pfam" id="PF00440">
    <property type="entry name" value="TetR_N"/>
    <property type="match status" value="1"/>
</dbReference>
<dbReference type="PANTHER" id="PTHR47506:SF3">
    <property type="entry name" value="HTH-TYPE TRANSCRIPTIONAL REGULATOR LMRA"/>
    <property type="match status" value="1"/>
</dbReference>
<evidence type="ECO:0000256" key="3">
    <source>
        <dbReference type="ARBA" id="ARBA00023163"/>
    </source>
</evidence>
<dbReference type="AlphaFoldDB" id="A0A1Y5PDU3"/>
<keyword evidence="3" id="KW-0804">Transcription</keyword>
<dbReference type="GO" id="GO:0003677">
    <property type="term" value="F:DNA binding"/>
    <property type="evidence" value="ECO:0007669"/>
    <property type="project" value="UniProtKB-UniRule"/>
</dbReference>